<dbReference type="InterPro" id="IPR029033">
    <property type="entry name" value="His_PPase_superfam"/>
</dbReference>
<dbReference type="OrthoDB" id="267323at2759"/>
<keyword evidence="1" id="KW-0547">Nucleotide-binding</keyword>
<evidence type="ECO:0000256" key="2">
    <source>
        <dbReference type="ARBA" id="ARBA00022840"/>
    </source>
</evidence>
<dbReference type="GO" id="GO:0006003">
    <property type="term" value="P:fructose 2,6-bisphosphate metabolic process"/>
    <property type="evidence" value="ECO:0007669"/>
    <property type="project" value="EnsemblFungi"/>
</dbReference>
<dbReference type="PIRSF" id="PIRSF000709">
    <property type="entry name" value="6PFK_2-Ptase"/>
    <property type="match status" value="1"/>
</dbReference>
<dbReference type="RefSeq" id="XP_018138791.1">
    <property type="nucleotide sequence ID" value="XM_018281739.1"/>
</dbReference>
<dbReference type="PRINTS" id="PR00991">
    <property type="entry name" value="6PFRUCTKNASE"/>
</dbReference>
<feature type="domain" description="6-phosphofructo-2-kinase" evidence="4">
    <location>
        <begin position="234"/>
        <end position="399"/>
    </location>
</feature>
<reference evidence="5 6" key="1">
    <citation type="journal article" date="2016" name="PLoS Pathog.">
        <title>Biosynthesis of antibiotic leucinostatins in bio-control fungus Purpureocillium lilacinum and their inhibition on phytophthora revealed by genome mining.</title>
        <authorList>
            <person name="Wang G."/>
            <person name="Liu Z."/>
            <person name="Lin R."/>
            <person name="Li E."/>
            <person name="Mao Z."/>
            <person name="Ling J."/>
            <person name="Yang Y."/>
            <person name="Yin W.B."/>
            <person name="Xie B."/>
        </authorList>
    </citation>
    <scope>NUCLEOTIDE SEQUENCE [LARGE SCALE GENOMIC DNA]</scope>
    <source>
        <strain evidence="5">170</strain>
    </source>
</reference>
<dbReference type="Pfam" id="PF01591">
    <property type="entry name" value="6PF2K"/>
    <property type="match status" value="2"/>
</dbReference>
<dbReference type="SUPFAM" id="SSF53254">
    <property type="entry name" value="Phosphoglycerate mutase-like"/>
    <property type="match status" value="1"/>
</dbReference>
<dbReference type="PANTHER" id="PTHR10606">
    <property type="entry name" value="6-PHOSPHOFRUCTO-2-KINASE/FRUCTOSE-2,6-BISPHOSPHATASE"/>
    <property type="match status" value="1"/>
</dbReference>
<dbReference type="GO" id="GO:0005524">
    <property type="term" value="F:ATP binding"/>
    <property type="evidence" value="ECO:0007669"/>
    <property type="project" value="UniProtKB-KW"/>
</dbReference>
<dbReference type="GO" id="GO:0006000">
    <property type="term" value="P:fructose metabolic process"/>
    <property type="evidence" value="ECO:0007669"/>
    <property type="project" value="InterPro"/>
</dbReference>
<sequence>MQNQFGAASSRSSTSPTSSEPDQQYAVQPPSLYHRNDTQSHGSTHLYSVSAPLPMPAMASAVRMMNDLTDTPPLSQSVNSTAPNSPRIPPLRQNSGSQTPRVRPHATTLNIPGMTRSRVSPDGRIPQRDVAAKLVIVMVGLPARGKSYITKKLQRFLSWQQHESRIFNVGNRRRNAAGVKSSVHPGLAPERQQLDPPVEAATILLNGMPAADGEIPPEQAEPTTLNLNGSEQEEVDQSAKFFDPSNEKASAMRNQVAMETLDELLDYLLNQGGAVGILDATNSTIKRRQQIVDRIKQREPKLGILFIESICRDPHLLEANMRLKLSGPDYRNKDPMKSLEDFRARVAAYASAYVPLGDFEEDNDLQYIQMIDVGSKLVQHRLKGFLSNGISTYLSSFNLSPRQIWITRHGQSVDNELGKLGGDSILTERGHCYGLALYKFMTQKRKEWLMEQKSKLAQATFPPLPGDNTPPYPDMHRDLDEKNFCVWTSMLQRSVATAEYFDADDDYDVKNWEMLNELNTGQFEGMTYEEIARKYPEEFHKRSADKLNYIYPGVGGEGYLQVISRLRDMVREIERITDHVLIIGHRSVCRVLMAYFMDLTREDITDMDVPLGMLYSIEPKPYGIAFHAYKYNEANGWFDEMPNYRPQKAARGSV</sequence>
<dbReference type="GO" id="GO:0005829">
    <property type="term" value="C:cytosol"/>
    <property type="evidence" value="ECO:0007669"/>
    <property type="project" value="TreeGrafter"/>
</dbReference>
<evidence type="ECO:0000313" key="5">
    <source>
        <dbReference type="EMBL" id="OAQ60982.1"/>
    </source>
</evidence>
<feature type="region of interest" description="Disordered" evidence="3">
    <location>
        <begin position="68"/>
        <end position="123"/>
    </location>
</feature>
<dbReference type="Pfam" id="PF00300">
    <property type="entry name" value="His_Phos_1"/>
    <property type="match status" value="1"/>
</dbReference>
<dbReference type="SUPFAM" id="SSF52540">
    <property type="entry name" value="P-loop containing nucleoside triphosphate hydrolases"/>
    <property type="match status" value="1"/>
</dbReference>
<dbReference type="SMART" id="SM00855">
    <property type="entry name" value="PGAM"/>
    <property type="match status" value="1"/>
</dbReference>
<comment type="caution">
    <text evidence="5">The sequence shown here is derived from an EMBL/GenBank/DDBJ whole genome shotgun (WGS) entry which is preliminary data.</text>
</comment>
<organism evidence="5 6">
    <name type="scientific">Pochonia chlamydosporia 170</name>
    <dbReference type="NCBI Taxonomy" id="1380566"/>
    <lineage>
        <taxon>Eukaryota</taxon>
        <taxon>Fungi</taxon>
        <taxon>Dikarya</taxon>
        <taxon>Ascomycota</taxon>
        <taxon>Pezizomycotina</taxon>
        <taxon>Sordariomycetes</taxon>
        <taxon>Hypocreomycetidae</taxon>
        <taxon>Hypocreales</taxon>
        <taxon>Clavicipitaceae</taxon>
        <taxon>Pochonia</taxon>
    </lineage>
</organism>
<dbReference type="PROSITE" id="PS00175">
    <property type="entry name" value="PG_MUTASE"/>
    <property type="match status" value="1"/>
</dbReference>
<dbReference type="Gene3D" id="3.40.50.300">
    <property type="entry name" value="P-loop containing nucleotide triphosphate hydrolases"/>
    <property type="match status" value="1"/>
</dbReference>
<dbReference type="KEGG" id="pchm:VFPPC_02013"/>
<dbReference type="EMBL" id="LSBJ02000001">
    <property type="protein sequence ID" value="OAQ60982.1"/>
    <property type="molecule type" value="Genomic_DNA"/>
</dbReference>
<evidence type="ECO:0000256" key="1">
    <source>
        <dbReference type="ARBA" id="ARBA00022741"/>
    </source>
</evidence>
<proteinExistence type="predicted"/>
<feature type="compositionally biased region" description="Polar residues" evidence="3">
    <location>
        <begin position="68"/>
        <end position="84"/>
    </location>
</feature>
<dbReference type="InterPro" id="IPR003094">
    <property type="entry name" value="6Pfruct_kin"/>
</dbReference>
<feature type="domain" description="6-phosphofructo-2-kinase" evidence="4">
    <location>
        <begin position="129"/>
        <end position="182"/>
    </location>
</feature>
<protein>
    <submittedName>
        <fullName evidence="5">6-phosphofructo-2-kinase 1</fullName>
    </submittedName>
</protein>
<name>A0A179F6F6_METCM</name>
<dbReference type="GO" id="GO:0003873">
    <property type="term" value="F:6-phosphofructo-2-kinase activity"/>
    <property type="evidence" value="ECO:0007669"/>
    <property type="project" value="EnsemblFungi"/>
</dbReference>
<evidence type="ECO:0000313" key="6">
    <source>
        <dbReference type="Proteomes" id="UP000078397"/>
    </source>
</evidence>
<evidence type="ECO:0000256" key="3">
    <source>
        <dbReference type="SAM" id="MobiDB-lite"/>
    </source>
</evidence>
<dbReference type="AlphaFoldDB" id="A0A179F6F6"/>
<accession>A0A179F6F6</accession>
<dbReference type="STRING" id="1380566.A0A179F6F6"/>
<dbReference type="Gene3D" id="3.40.50.1240">
    <property type="entry name" value="Phosphoglycerate mutase-like"/>
    <property type="match status" value="1"/>
</dbReference>
<dbReference type="GeneID" id="28845733"/>
<keyword evidence="2" id="KW-0067">ATP-binding</keyword>
<dbReference type="InterPro" id="IPR027417">
    <property type="entry name" value="P-loop_NTPase"/>
</dbReference>
<dbReference type="InterPro" id="IPR013079">
    <property type="entry name" value="6Phosfructo_kin"/>
</dbReference>
<dbReference type="InterPro" id="IPR013078">
    <property type="entry name" value="His_Pase_superF_clade-1"/>
</dbReference>
<dbReference type="InterPro" id="IPR001345">
    <property type="entry name" value="PG/BPGM_mutase_AS"/>
</dbReference>
<dbReference type="PANTHER" id="PTHR10606:SF32">
    <property type="entry name" value="6-PHOSPHOFRUCTO-2-KINASE 1"/>
    <property type="match status" value="1"/>
</dbReference>
<gene>
    <name evidence="5" type="ORF">VFPPC_02013</name>
</gene>
<feature type="compositionally biased region" description="Low complexity" evidence="3">
    <location>
        <begin position="9"/>
        <end position="19"/>
    </location>
</feature>
<dbReference type="Proteomes" id="UP000078397">
    <property type="component" value="Unassembled WGS sequence"/>
</dbReference>
<dbReference type="CDD" id="cd07067">
    <property type="entry name" value="HP_PGM_like"/>
    <property type="match status" value="1"/>
</dbReference>
<evidence type="ECO:0000259" key="4">
    <source>
        <dbReference type="Pfam" id="PF01591"/>
    </source>
</evidence>
<feature type="region of interest" description="Disordered" evidence="3">
    <location>
        <begin position="1"/>
        <end position="48"/>
    </location>
</feature>
<keyword evidence="6" id="KW-1185">Reference proteome</keyword>